<comment type="caution">
    <text evidence="4">The sequence shown here is derived from an EMBL/GenBank/DDBJ whole genome shotgun (WGS) entry which is preliminary data.</text>
</comment>
<feature type="signal peptide" evidence="1">
    <location>
        <begin position="1"/>
        <end position="20"/>
    </location>
</feature>
<proteinExistence type="predicted"/>
<feature type="domain" description="DUF7029" evidence="2">
    <location>
        <begin position="68"/>
        <end position="155"/>
    </location>
</feature>
<dbReference type="InterPro" id="IPR055647">
    <property type="entry name" value="DUF7223"/>
</dbReference>
<accession>A0A2Z6Q1W6</accession>
<evidence type="ECO:0000313" key="5">
    <source>
        <dbReference type="EMBL" id="GES85081.1"/>
    </source>
</evidence>
<dbReference type="Pfam" id="PF22974">
    <property type="entry name" value="DUF7029"/>
    <property type="match status" value="1"/>
</dbReference>
<reference evidence="4 6" key="1">
    <citation type="submission" date="2017-11" db="EMBL/GenBank/DDBJ databases">
        <title>The genome of Rhizophagus clarus HR1 reveals common genetic basis of auxotrophy among arbuscular mycorrhizal fungi.</title>
        <authorList>
            <person name="Kobayashi Y."/>
        </authorList>
    </citation>
    <scope>NUCLEOTIDE SEQUENCE [LARGE SCALE GENOMIC DNA]</scope>
    <source>
        <strain evidence="4 6">HR1</strain>
    </source>
</reference>
<dbReference type="Proteomes" id="UP000247702">
    <property type="component" value="Unassembled WGS sequence"/>
</dbReference>
<dbReference type="STRING" id="94130.A0A2Z6Q1W6"/>
<dbReference type="Proteomes" id="UP000615446">
    <property type="component" value="Unassembled WGS sequence"/>
</dbReference>
<gene>
    <name evidence="5" type="ORF">RCL2_001217400</name>
    <name evidence="4" type="ORF">RclHR1_10170007</name>
</gene>
<evidence type="ECO:0000256" key="1">
    <source>
        <dbReference type="SAM" id="SignalP"/>
    </source>
</evidence>
<feature type="domain" description="DUF7223" evidence="3">
    <location>
        <begin position="209"/>
        <end position="377"/>
    </location>
</feature>
<dbReference type="EMBL" id="BLAL01000087">
    <property type="protein sequence ID" value="GES85081.1"/>
    <property type="molecule type" value="Genomic_DNA"/>
</dbReference>
<name>A0A2Z6Q1W6_9GLOM</name>
<keyword evidence="1" id="KW-0732">Signal</keyword>
<evidence type="ECO:0000259" key="2">
    <source>
        <dbReference type="Pfam" id="PF22974"/>
    </source>
</evidence>
<dbReference type="AlphaFoldDB" id="A0A2Z6Q1W6"/>
<organism evidence="4 6">
    <name type="scientific">Rhizophagus clarus</name>
    <dbReference type="NCBI Taxonomy" id="94130"/>
    <lineage>
        <taxon>Eukaryota</taxon>
        <taxon>Fungi</taxon>
        <taxon>Fungi incertae sedis</taxon>
        <taxon>Mucoromycota</taxon>
        <taxon>Glomeromycotina</taxon>
        <taxon>Glomeromycetes</taxon>
        <taxon>Glomerales</taxon>
        <taxon>Glomeraceae</taxon>
        <taxon>Rhizophagus</taxon>
    </lineage>
</organism>
<protein>
    <submittedName>
        <fullName evidence="5">Apple protein</fullName>
    </submittedName>
</protein>
<evidence type="ECO:0000313" key="4">
    <source>
        <dbReference type="EMBL" id="GBB83445.1"/>
    </source>
</evidence>
<dbReference type="Pfam" id="PF23865">
    <property type="entry name" value="DUF7223"/>
    <property type="match status" value="1"/>
</dbReference>
<keyword evidence="6" id="KW-1185">Reference proteome</keyword>
<dbReference type="OrthoDB" id="160645at2759"/>
<sequence>MVNFISSSLLLFLLVGIVSSAEQSTLGSVSGNNGFITSTDLRGTFSQQDVSAQGYHKADVYFKTKIPSLNPDQSGVSSINCNNGNITLGLNDVNVIDQFNNWPDKVILLISDKWECFGKTETQFYIVSNKAVDAPNKSVSFTSEEAKISDQSDEFLINVGWVDGGGSGGSNKRNINRRRSRKRAPLNVSKKLSLDVLFDEKTGKTSKPNIPLIKADQNNTEETLLCANCFVNGEATINMVVGGNFFPFKLTQASISVKGNIKLNLDFSINGKVGASLSPPDLQLLSIPLSPLGVTNLFNIGPSIDLGASAQVSADVTGTLFTGGEIDIPNFDANFTFVDDPNLVQTGFEPQTKSHDPTVGVTISTGISGSLKPQLSFGLDILNGLFSIKTGFEVITTLGTSVSVGSESGCNRDNQPHLQSTLEGDLGFFVASKDFPIVNFPTVTLLNQCVSKVN</sequence>
<dbReference type="InterPro" id="IPR054293">
    <property type="entry name" value="DUF7029"/>
</dbReference>
<reference evidence="5" key="2">
    <citation type="submission" date="2019-10" db="EMBL/GenBank/DDBJ databases">
        <title>Conservation and host-specific expression of non-tandemly repeated heterogenous ribosome RNA gene in arbuscular mycorrhizal fungi.</title>
        <authorList>
            <person name="Maeda T."/>
            <person name="Kobayashi Y."/>
            <person name="Nakagawa T."/>
            <person name="Ezawa T."/>
            <person name="Yamaguchi K."/>
            <person name="Bino T."/>
            <person name="Nishimoto Y."/>
            <person name="Shigenobu S."/>
            <person name="Kawaguchi M."/>
        </authorList>
    </citation>
    <scope>NUCLEOTIDE SEQUENCE</scope>
    <source>
        <strain evidence="5">HR1</strain>
    </source>
</reference>
<feature type="chain" id="PRO_5036327532" evidence="1">
    <location>
        <begin position="21"/>
        <end position="454"/>
    </location>
</feature>
<evidence type="ECO:0000313" key="6">
    <source>
        <dbReference type="Proteomes" id="UP000247702"/>
    </source>
</evidence>
<evidence type="ECO:0000259" key="3">
    <source>
        <dbReference type="Pfam" id="PF23865"/>
    </source>
</evidence>
<dbReference type="EMBL" id="BEXD01000022">
    <property type="protein sequence ID" value="GBB83445.1"/>
    <property type="molecule type" value="Genomic_DNA"/>
</dbReference>